<dbReference type="Gene3D" id="4.10.400.10">
    <property type="entry name" value="Low-density Lipoprotein Receptor"/>
    <property type="match status" value="1"/>
</dbReference>
<dbReference type="SMART" id="SM00020">
    <property type="entry name" value="Tryp_SPc"/>
    <property type="match status" value="1"/>
</dbReference>
<dbReference type="Proteomes" id="UP001652642">
    <property type="component" value="Chromosome 8"/>
</dbReference>
<evidence type="ECO:0000256" key="6">
    <source>
        <dbReference type="ARBA" id="ARBA00023180"/>
    </source>
</evidence>
<dbReference type="PROSITE" id="PS00134">
    <property type="entry name" value="TRYPSIN_HIS"/>
    <property type="match status" value="1"/>
</dbReference>
<sequence length="453" mass="49052">MGGSSGSPAHASGPMPLPGCTQPWVLGTTWGRTSNSPFMRPHFHASQIFFLTKTTDPPSLSVRVCLPVKVAIESNYFFCSQTFRLIPLHLLCDGQLDCTWGEDEAGCVQQVPEGPPAGVRLSRHGSSLQVQDKETGTWAWACYEGFEAPMAKAACTEMGYHGSAPTFRAVVPGTAKGLSLREVALQGGELHWRDSGRPCPSGFAVSLTCSSCGKSAKLPRVVGGNPASTKAWPWQASLQYKGQHVCGGSFIDAQWVLTAAHCFRNRLVTKDWQLRCGSEMFSGTTVAVVEKVFVLDIKHMFPKDEDIALVKLQSPLRDPEPVSPICLPFFDEEISPGTSLWVTGWGFTRQGGKLAQVLQEAEVELIDSSTCNGAGAYRGEVTEKMLCAGREQGQADTCQGDSGGPLMHREQDRWHVVGLVSWGQGCGSPSTPGVYTKVQAYLSWIHTVRRSEA</sequence>
<feature type="disulfide bond" evidence="7">
    <location>
        <begin position="92"/>
        <end position="107"/>
    </location>
</feature>
<dbReference type="PANTHER" id="PTHR24252:SF17">
    <property type="entry name" value="SUPPRESSOR OF TUMORIGENICITY 14 PROTEIN HOMOLOG-RELATED"/>
    <property type="match status" value="1"/>
</dbReference>
<keyword evidence="11" id="KW-0812">Transmembrane</keyword>
<dbReference type="SUPFAM" id="SSF56487">
    <property type="entry name" value="SRCR-like"/>
    <property type="match status" value="1"/>
</dbReference>
<dbReference type="PROSITE" id="PS50240">
    <property type="entry name" value="TRYPSIN_DOM"/>
    <property type="match status" value="1"/>
</dbReference>
<dbReference type="InterPro" id="IPR001314">
    <property type="entry name" value="Peptidase_S1A"/>
</dbReference>
<proteinExistence type="inferred from homology"/>
<evidence type="ECO:0000256" key="7">
    <source>
        <dbReference type="PROSITE-ProRule" id="PRU00124"/>
    </source>
</evidence>
<keyword evidence="3 8" id="KW-0378">Hydrolase</keyword>
<name>A0ABM5EQU9_9SAUR</name>
<keyword evidence="6" id="KW-0325">Glycoprotein</keyword>
<dbReference type="InterPro" id="IPR018114">
    <property type="entry name" value="TRYPSIN_HIS"/>
</dbReference>
<dbReference type="InterPro" id="IPR033116">
    <property type="entry name" value="TRYPSIN_SER"/>
</dbReference>
<comment type="similarity">
    <text evidence="1">Belongs to the peptidase S1 family. Snake venom subfamily.</text>
</comment>
<dbReference type="InterPro" id="IPR002172">
    <property type="entry name" value="LDrepeatLR_classA_rpt"/>
</dbReference>
<keyword evidence="11" id="KW-0472">Membrane</keyword>
<dbReference type="CDD" id="cd00190">
    <property type="entry name" value="Tryp_SPc"/>
    <property type="match status" value="1"/>
</dbReference>
<feature type="domain" description="Peptidase S1" evidence="9">
    <location>
        <begin position="221"/>
        <end position="450"/>
    </location>
</feature>
<evidence type="ECO:0000256" key="8">
    <source>
        <dbReference type="RuleBase" id="RU363034"/>
    </source>
</evidence>
<keyword evidence="2 8" id="KW-0645">Protease</keyword>
<dbReference type="InterPro" id="IPR036772">
    <property type="entry name" value="SRCR-like_dom_sf"/>
</dbReference>
<dbReference type="Pfam" id="PF00089">
    <property type="entry name" value="Trypsin"/>
    <property type="match status" value="1"/>
</dbReference>
<dbReference type="RefSeq" id="XP_072835531.1">
    <property type="nucleotide sequence ID" value="XM_072979430.1"/>
</dbReference>
<evidence type="ECO:0000256" key="4">
    <source>
        <dbReference type="ARBA" id="ARBA00022825"/>
    </source>
</evidence>
<evidence type="ECO:0000259" key="9">
    <source>
        <dbReference type="PROSITE" id="PS50240"/>
    </source>
</evidence>
<dbReference type="Gene3D" id="3.10.250.10">
    <property type="entry name" value="SRCR-like domain"/>
    <property type="match status" value="1"/>
</dbReference>
<dbReference type="PROSITE" id="PS50068">
    <property type="entry name" value="LDLRA_2"/>
    <property type="match status" value="1"/>
</dbReference>
<comment type="caution">
    <text evidence="7">Lacks conserved residue(s) required for the propagation of feature annotation.</text>
</comment>
<dbReference type="InterPro" id="IPR001190">
    <property type="entry name" value="SRCR"/>
</dbReference>
<dbReference type="PRINTS" id="PR00722">
    <property type="entry name" value="CHYMOTRYPSIN"/>
</dbReference>
<dbReference type="InterPro" id="IPR001254">
    <property type="entry name" value="Trypsin_dom"/>
</dbReference>
<dbReference type="GO" id="GO:0006508">
    <property type="term" value="P:proteolysis"/>
    <property type="evidence" value="ECO:0007669"/>
    <property type="project" value="UniProtKB-KW"/>
</dbReference>
<dbReference type="InterPro" id="IPR036055">
    <property type="entry name" value="LDL_receptor-like_sf"/>
</dbReference>
<dbReference type="SUPFAM" id="SSF50494">
    <property type="entry name" value="Trypsin-like serine proteases"/>
    <property type="match status" value="1"/>
</dbReference>
<organism evidence="10 11">
    <name type="scientific">Pogona vitticeps</name>
    <name type="common">central bearded dragon</name>
    <dbReference type="NCBI Taxonomy" id="103695"/>
    <lineage>
        <taxon>Eukaryota</taxon>
        <taxon>Metazoa</taxon>
        <taxon>Chordata</taxon>
        <taxon>Craniata</taxon>
        <taxon>Vertebrata</taxon>
        <taxon>Euteleostomi</taxon>
        <taxon>Lepidosauria</taxon>
        <taxon>Squamata</taxon>
        <taxon>Bifurcata</taxon>
        <taxon>Unidentata</taxon>
        <taxon>Episquamata</taxon>
        <taxon>Toxicofera</taxon>
        <taxon>Iguania</taxon>
        <taxon>Acrodonta</taxon>
        <taxon>Agamidae</taxon>
        <taxon>Amphibolurinae</taxon>
        <taxon>Pogona</taxon>
    </lineage>
</organism>
<dbReference type="CDD" id="cd00112">
    <property type="entry name" value="LDLa"/>
    <property type="match status" value="1"/>
</dbReference>
<dbReference type="Pfam" id="PF15494">
    <property type="entry name" value="SRCR_2"/>
    <property type="match status" value="1"/>
</dbReference>
<evidence type="ECO:0000256" key="2">
    <source>
        <dbReference type="ARBA" id="ARBA00022670"/>
    </source>
</evidence>
<evidence type="ECO:0000313" key="11">
    <source>
        <dbReference type="RefSeq" id="XP_072835531.1"/>
    </source>
</evidence>
<evidence type="ECO:0000256" key="3">
    <source>
        <dbReference type="ARBA" id="ARBA00022801"/>
    </source>
</evidence>
<evidence type="ECO:0000256" key="1">
    <source>
        <dbReference type="ARBA" id="ARBA00009228"/>
    </source>
</evidence>
<dbReference type="GeneID" id="110079465"/>
<accession>A0ABM5EQU9</accession>
<gene>
    <name evidence="11" type="primary">TMPRSS4</name>
</gene>
<keyword evidence="10" id="KW-1185">Reference proteome</keyword>
<dbReference type="SUPFAM" id="SSF57424">
    <property type="entry name" value="LDL receptor-like module"/>
    <property type="match status" value="1"/>
</dbReference>
<dbReference type="PROSITE" id="PS00135">
    <property type="entry name" value="TRYPSIN_SER"/>
    <property type="match status" value="1"/>
</dbReference>
<keyword evidence="5 7" id="KW-1015">Disulfide bond</keyword>
<protein>
    <submittedName>
        <fullName evidence="11">Transmembrane protease serine 4 isoform X1</fullName>
    </submittedName>
</protein>
<dbReference type="GO" id="GO:0008233">
    <property type="term" value="F:peptidase activity"/>
    <property type="evidence" value="ECO:0007669"/>
    <property type="project" value="UniProtKB-KW"/>
</dbReference>
<dbReference type="InterPro" id="IPR009003">
    <property type="entry name" value="Peptidase_S1_PA"/>
</dbReference>
<keyword evidence="4 8" id="KW-0720">Serine protease</keyword>
<evidence type="ECO:0000313" key="10">
    <source>
        <dbReference type="Proteomes" id="UP001652642"/>
    </source>
</evidence>
<dbReference type="Gene3D" id="2.40.10.10">
    <property type="entry name" value="Trypsin-like serine proteases"/>
    <property type="match status" value="2"/>
</dbReference>
<dbReference type="SMART" id="SM00202">
    <property type="entry name" value="SR"/>
    <property type="match status" value="1"/>
</dbReference>
<dbReference type="InterPro" id="IPR043504">
    <property type="entry name" value="Peptidase_S1_PA_chymotrypsin"/>
</dbReference>
<dbReference type="PANTHER" id="PTHR24252">
    <property type="entry name" value="ACROSIN-RELATED"/>
    <property type="match status" value="1"/>
</dbReference>
<reference evidence="11" key="1">
    <citation type="submission" date="2025-08" db="UniProtKB">
        <authorList>
            <consortium name="RefSeq"/>
        </authorList>
    </citation>
    <scope>IDENTIFICATION</scope>
</reference>
<evidence type="ECO:0000256" key="5">
    <source>
        <dbReference type="ARBA" id="ARBA00023157"/>
    </source>
</evidence>